<dbReference type="Pfam" id="PF00027">
    <property type="entry name" value="cNMP_binding"/>
    <property type="match status" value="1"/>
</dbReference>
<name>A0A839GHR4_9BACT</name>
<comment type="caution">
    <text evidence="2">The sequence shown here is derived from an EMBL/GenBank/DDBJ whole genome shotgun (WGS) entry which is preliminary data.</text>
</comment>
<dbReference type="SMART" id="SM00100">
    <property type="entry name" value="cNMP"/>
    <property type="match status" value="1"/>
</dbReference>
<dbReference type="AlphaFoldDB" id="A0A839GHR4"/>
<protein>
    <submittedName>
        <fullName evidence="2">CRP-like cAMP-binding protein</fullName>
    </submittedName>
</protein>
<dbReference type="SUPFAM" id="SSF46785">
    <property type="entry name" value="Winged helix' DNA-binding domain"/>
    <property type="match status" value="1"/>
</dbReference>
<dbReference type="EMBL" id="JACJIQ010000019">
    <property type="protein sequence ID" value="MBA9079194.1"/>
    <property type="molecule type" value="Genomic_DNA"/>
</dbReference>
<dbReference type="InterPro" id="IPR050397">
    <property type="entry name" value="Env_Response_Regulators"/>
</dbReference>
<dbReference type="InterPro" id="IPR000595">
    <property type="entry name" value="cNMP-bd_dom"/>
</dbReference>
<accession>A0A839GHR4</accession>
<dbReference type="InterPro" id="IPR036390">
    <property type="entry name" value="WH_DNA-bd_sf"/>
</dbReference>
<evidence type="ECO:0000259" key="1">
    <source>
        <dbReference type="PROSITE" id="PS50042"/>
    </source>
</evidence>
<dbReference type="PANTHER" id="PTHR24567:SF28">
    <property type="entry name" value="LISTERIOLYSIN REGULATORY PROTEIN"/>
    <property type="match status" value="1"/>
</dbReference>
<dbReference type="RefSeq" id="WP_182514159.1">
    <property type="nucleotide sequence ID" value="NZ_JACJIQ010000019.1"/>
</dbReference>
<evidence type="ECO:0000313" key="3">
    <source>
        <dbReference type="Proteomes" id="UP000563094"/>
    </source>
</evidence>
<dbReference type="PROSITE" id="PS50042">
    <property type="entry name" value="CNMP_BINDING_3"/>
    <property type="match status" value="1"/>
</dbReference>
<evidence type="ECO:0000313" key="2">
    <source>
        <dbReference type="EMBL" id="MBA9079194.1"/>
    </source>
</evidence>
<keyword evidence="3" id="KW-1185">Reference proteome</keyword>
<dbReference type="GO" id="GO:0003700">
    <property type="term" value="F:DNA-binding transcription factor activity"/>
    <property type="evidence" value="ECO:0007669"/>
    <property type="project" value="TreeGrafter"/>
</dbReference>
<gene>
    <name evidence="2" type="ORF">FHS90_003929</name>
</gene>
<proteinExistence type="predicted"/>
<dbReference type="Gene3D" id="2.60.120.10">
    <property type="entry name" value="Jelly Rolls"/>
    <property type="match status" value="1"/>
</dbReference>
<organism evidence="2 3">
    <name type="scientific">Rufibacter quisquiliarum</name>
    <dbReference type="NCBI Taxonomy" id="1549639"/>
    <lineage>
        <taxon>Bacteria</taxon>
        <taxon>Pseudomonadati</taxon>
        <taxon>Bacteroidota</taxon>
        <taxon>Cytophagia</taxon>
        <taxon>Cytophagales</taxon>
        <taxon>Hymenobacteraceae</taxon>
        <taxon>Rufibacter</taxon>
    </lineage>
</organism>
<dbReference type="GO" id="GO:0005829">
    <property type="term" value="C:cytosol"/>
    <property type="evidence" value="ECO:0007669"/>
    <property type="project" value="TreeGrafter"/>
</dbReference>
<dbReference type="InterPro" id="IPR018490">
    <property type="entry name" value="cNMP-bd_dom_sf"/>
</dbReference>
<reference evidence="2 3" key="1">
    <citation type="submission" date="2020-08" db="EMBL/GenBank/DDBJ databases">
        <title>Genomic Encyclopedia of Type Strains, Phase IV (KMG-IV): sequencing the most valuable type-strain genomes for metagenomic binning, comparative biology and taxonomic classification.</title>
        <authorList>
            <person name="Goeker M."/>
        </authorList>
    </citation>
    <scope>NUCLEOTIDE SEQUENCE [LARGE SCALE GENOMIC DNA]</scope>
    <source>
        <strain evidence="2 3">DSM 29854</strain>
    </source>
</reference>
<dbReference type="InterPro" id="IPR014710">
    <property type="entry name" value="RmlC-like_jellyroll"/>
</dbReference>
<dbReference type="CDD" id="cd00038">
    <property type="entry name" value="CAP_ED"/>
    <property type="match status" value="1"/>
</dbReference>
<dbReference type="SUPFAM" id="SSF51206">
    <property type="entry name" value="cAMP-binding domain-like"/>
    <property type="match status" value="1"/>
</dbReference>
<dbReference type="Proteomes" id="UP000563094">
    <property type="component" value="Unassembled WGS sequence"/>
</dbReference>
<sequence>MDEHFYTEYRTKVTLFMQAHPALLERYQITEVHAAAQQVLLKQSATPQGVYILAAGLVKVTRTTAAGSSFTLGVFGPGEVEGDVEAIMHMPYFCTVQALTNCTFYHISTVQFLKMLAQEADFNLLVHRSMASKLLNTSLQTSIQSTNRLIYTLLIVLRELSRLNELQISKPLLTELLGTSQRNLNRLLAQLEEEQLLQTRGSLVVHTNRKGIEKRLATYDFEIQ</sequence>
<dbReference type="PANTHER" id="PTHR24567">
    <property type="entry name" value="CRP FAMILY TRANSCRIPTIONAL REGULATORY PROTEIN"/>
    <property type="match status" value="1"/>
</dbReference>
<feature type="domain" description="Cyclic nucleotide-binding" evidence="1">
    <location>
        <begin position="38"/>
        <end position="133"/>
    </location>
</feature>